<evidence type="ECO:0000313" key="2">
    <source>
        <dbReference type="EMBL" id="KAA5602923.1"/>
    </source>
</evidence>
<gene>
    <name evidence="2" type="ORF">F1193_03565</name>
</gene>
<evidence type="ECO:0000313" key="3">
    <source>
        <dbReference type="Proteomes" id="UP000323886"/>
    </source>
</evidence>
<dbReference type="PANTHER" id="PTHR38593">
    <property type="entry name" value="BLR2558 PROTEIN"/>
    <property type="match status" value="1"/>
</dbReference>
<dbReference type="OrthoDB" id="9101320at2"/>
<dbReference type="EMBL" id="VWPL01000004">
    <property type="protein sequence ID" value="KAA5602923.1"/>
    <property type="molecule type" value="Genomic_DNA"/>
</dbReference>
<sequence length="205" mass="21757">MIARSRRSSVTPSYARLVSGKSVSRLSLRVATVASAALIAAVTGPLAAARADVVRSAPTAEPTPSFRQEVLFSSTFKIAAARLALEKSQNPAVRQAAEAVIAQQVPLRNELLLNSHLLPAALPGGAQLPGGTNFTDRNRAAILQQLKDLDAAGFDAAFGPLMASAHDATLTLFTNYALYGDNGRMYVFANRALPKIKAAFERVQR</sequence>
<protein>
    <submittedName>
        <fullName evidence="2">DUF4142 domain-containing protein</fullName>
    </submittedName>
</protein>
<proteinExistence type="predicted"/>
<dbReference type="AlphaFoldDB" id="A0A5M6I419"/>
<dbReference type="Pfam" id="PF13628">
    <property type="entry name" value="DUF4142"/>
    <property type="match status" value="1"/>
</dbReference>
<keyword evidence="3" id="KW-1185">Reference proteome</keyword>
<accession>A0A5M6I419</accession>
<evidence type="ECO:0000259" key="1">
    <source>
        <dbReference type="Pfam" id="PF13628"/>
    </source>
</evidence>
<dbReference type="PANTHER" id="PTHR38593:SF1">
    <property type="entry name" value="BLR2558 PROTEIN"/>
    <property type="match status" value="1"/>
</dbReference>
<name>A0A5M6I419_9HYPH</name>
<dbReference type="Proteomes" id="UP000323886">
    <property type="component" value="Unassembled WGS sequence"/>
</dbReference>
<feature type="domain" description="DUF4142" evidence="1">
    <location>
        <begin position="65"/>
        <end position="204"/>
    </location>
</feature>
<organism evidence="2 3">
    <name type="scientific">Blastochloris sulfoviridis</name>
    <dbReference type="NCBI Taxonomy" id="50712"/>
    <lineage>
        <taxon>Bacteria</taxon>
        <taxon>Pseudomonadati</taxon>
        <taxon>Pseudomonadota</taxon>
        <taxon>Alphaproteobacteria</taxon>
        <taxon>Hyphomicrobiales</taxon>
        <taxon>Blastochloridaceae</taxon>
        <taxon>Blastochloris</taxon>
    </lineage>
</organism>
<dbReference type="Gene3D" id="1.20.1260.10">
    <property type="match status" value="1"/>
</dbReference>
<dbReference type="InterPro" id="IPR025419">
    <property type="entry name" value="DUF4142"/>
</dbReference>
<dbReference type="InterPro" id="IPR012347">
    <property type="entry name" value="Ferritin-like"/>
</dbReference>
<comment type="caution">
    <text evidence="2">The sequence shown here is derived from an EMBL/GenBank/DDBJ whole genome shotgun (WGS) entry which is preliminary data.</text>
</comment>
<reference evidence="2 3" key="1">
    <citation type="submission" date="2019-09" db="EMBL/GenBank/DDBJ databases">
        <title>Draft Whole-Genome sequence of Blastochloris sulfoviridis DSM 729.</title>
        <authorList>
            <person name="Meyer T.E."/>
            <person name="Kyndt J.A."/>
        </authorList>
    </citation>
    <scope>NUCLEOTIDE SEQUENCE [LARGE SCALE GENOMIC DNA]</scope>
    <source>
        <strain evidence="2 3">DSM 729</strain>
    </source>
</reference>